<reference evidence="1 2" key="1">
    <citation type="submission" date="2024-01" db="EMBL/GenBank/DDBJ databases">
        <title>Genome assemblies of Stephania.</title>
        <authorList>
            <person name="Yang L."/>
        </authorList>
    </citation>
    <scope>NUCLEOTIDE SEQUENCE [LARGE SCALE GENOMIC DNA]</scope>
    <source>
        <strain evidence="1">JXDWG</strain>
        <tissue evidence="1">Leaf</tissue>
    </source>
</reference>
<name>A0AAP0F0B3_9MAGN</name>
<keyword evidence="2" id="KW-1185">Reference proteome</keyword>
<dbReference type="EMBL" id="JBBNAG010000010">
    <property type="protein sequence ID" value="KAK9101540.1"/>
    <property type="molecule type" value="Genomic_DNA"/>
</dbReference>
<dbReference type="Proteomes" id="UP001419268">
    <property type="component" value="Unassembled WGS sequence"/>
</dbReference>
<evidence type="ECO:0000313" key="2">
    <source>
        <dbReference type="Proteomes" id="UP001419268"/>
    </source>
</evidence>
<sequence>MQKRRLDIFLWMRDCRLGMVRRISSGQRARMPSFGVSGEKEMLDCLGRNRCSVWSYGRVSS</sequence>
<proteinExistence type="predicted"/>
<gene>
    <name evidence="1" type="ORF">Scep_024970</name>
</gene>
<evidence type="ECO:0000313" key="1">
    <source>
        <dbReference type="EMBL" id="KAK9101540.1"/>
    </source>
</evidence>
<organism evidence="1 2">
    <name type="scientific">Stephania cephalantha</name>
    <dbReference type="NCBI Taxonomy" id="152367"/>
    <lineage>
        <taxon>Eukaryota</taxon>
        <taxon>Viridiplantae</taxon>
        <taxon>Streptophyta</taxon>
        <taxon>Embryophyta</taxon>
        <taxon>Tracheophyta</taxon>
        <taxon>Spermatophyta</taxon>
        <taxon>Magnoliopsida</taxon>
        <taxon>Ranunculales</taxon>
        <taxon>Menispermaceae</taxon>
        <taxon>Menispermoideae</taxon>
        <taxon>Cissampelideae</taxon>
        <taxon>Stephania</taxon>
    </lineage>
</organism>
<comment type="caution">
    <text evidence="1">The sequence shown here is derived from an EMBL/GenBank/DDBJ whole genome shotgun (WGS) entry which is preliminary data.</text>
</comment>
<accession>A0AAP0F0B3</accession>
<dbReference type="AlphaFoldDB" id="A0AAP0F0B3"/>
<protein>
    <submittedName>
        <fullName evidence="1">Uncharacterized protein</fullName>
    </submittedName>
</protein>